<accession>S7WBX1</accession>
<dbReference type="Proteomes" id="UP000018420">
    <property type="component" value="Unassembled WGS sequence"/>
</dbReference>
<reference evidence="1 2" key="1">
    <citation type="submission" date="2013-05" db="EMBL/GenBank/DDBJ databases">
        <title>Genome assembly of Acinetobacter junii MTCC 11364.</title>
        <authorList>
            <person name="Khatri I."/>
            <person name="Singh N.K."/>
            <person name="Subramanian S."/>
            <person name="Mayilraj S."/>
        </authorList>
    </citation>
    <scope>NUCLEOTIDE SEQUENCE [LARGE SCALE GENOMIC DNA]</scope>
    <source>
        <strain evidence="1 2">MTCC 11364</strain>
    </source>
</reference>
<dbReference type="RefSeq" id="WP_004907696.1">
    <property type="nucleotide sequence ID" value="NZ_ASYZ01000204.1"/>
</dbReference>
<dbReference type="AlphaFoldDB" id="S7WBX1"/>
<gene>
    <name evidence="1" type="ORF">L292_1590</name>
</gene>
<sequence>MIQALLTGHKHQIDEFIISITQLGTDFQLSGVDDPRVKRFIKGNQVIMFGSHEATFPENESRIWTCQTDSYIDKSGLECVHLDGFSGAYFCKYLTLVKPHLI</sequence>
<dbReference type="PATRIC" id="fig|1330047.3.peg.3263"/>
<protein>
    <submittedName>
        <fullName evidence="1">Uncharacterized protein</fullName>
    </submittedName>
</protein>
<organism evidence="1 2">
    <name type="scientific">Acinetobacter junii CIP 107470 = MTCC 11364</name>
    <dbReference type="NCBI Taxonomy" id="1217666"/>
    <lineage>
        <taxon>Bacteria</taxon>
        <taxon>Pseudomonadati</taxon>
        <taxon>Pseudomonadota</taxon>
        <taxon>Gammaproteobacteria</taxon>
        <taxon>Moraxellales</taxon>
        <taxon>Moraxellaceae</taxon>
        <taxon>Acinetobacter</taxon>
    </lineage>
</organism>
<proteinExistence type="predicted"/>
<evidence type="ECO:0000313" key="1">
    <source>
        <dbReference type="EMBL" id="EPR80476.1"/>
    </source>
</evidence>
<dbReference type="EMBL" id="ASYZ01000204">
    <property type="protein sequence ID" value="EPR80476.1"/>
    <property type="molecule type" value="Genomic_DNA"/>
</dbReference>
<comment type="caution">
    <text evidence="1">The sequence shown here is derived from an EMBL/GenBank/DDBJ whole genome shotgun (WGS) entry which is preliminary data.</text>
</comment>
<name>S7WBX1_ACIJU</name>
<evidence type="ECO:0000313" key="2">
    <source>
        <dbReference type="Proteomes" id="UP000018420"/>
    </source>
</evidence>